<evidence type="ECO:0000313" key="3">
    <source>
        <dbReference type="Proteomes" id="UP000185502"/>
    </source>
</evidence>
<feature type="transmembrane region" description="Helical" evidence="1">
    <location>
        <begin position="205"/>
        <end position="232"/>
    </location>
</feature>
<dbReference type="RefSeq" id="WP_025419550.1">
    <property type="nucleotide sequence ID" value="NZ_CP013704.1"/>
</dbReference>
<accession>A0ABN4U907</accession>
<organism evidence="2 3">
    <name type="scientific">Borrelia anserina Es</name>
    <dbReference type="NCBI Taxonomy" id="1365188"/>
    <lineage>
        <taxon>Bacteria</taxon>
        <taxon>Pseudomonadati</taxon>
        <taxon>Spirochaetota</taxon>
        <taxon>Spirochaetia</taxon>
        <taxon>Spirochaetales</taxon>
        <taxon>Borreliaceae</taxon>
        <taxon>Borrelia</taxon>
    </lineage>
</organism>
<evidence type="ECO:0008006" key="4">
    <source>
        <dbReference type="Google" id="ProtNLM"/>
    </source>
</evidence>
<feature type="transmembrane region" description="Helical" evidence="1">
    <location>
        <begin position="279"/>
        <end position="298"/>
    </location>
</feature>
<feature type="transmembrane region" description="Helical" evidence="1">
    <location>
        <begin position="82"/>
        <end position="103"/>
    </location>
</feature>
<gene>
    <name evidence="2" type="ORF">N187_01700</name>
</gene>
<sequence>MLTVVRFIFLISCRFISIFLFFALIFICTSYLRYKLLYVNFSIMSFELYYEAYLYAFPLSLVITFMRIAYPFNVETLRVSRVMYGVIFIFILLLAYFGFLVSANLNSVFLDFYSRDEKNIKDGVVHFFDDKIFFHSDNAKLFGFRGILKVEDSKFYDEDFKTFSYNSGFSESDIMHFNENVFFAQKLYTDISSYVFNDLDALNDFLFSLSSFSLILNIFGFALLLFSFLYLFNFIFSGGLSLFLYPIFIILFFRVYNIYAIEFPRSLDLMMGENVLSNYIPFIFCLLTFFSTYLVSFISEYVKISEGFDNSLH</sequence>
<evidence type="ECO:0000313" key="2">
    <source>
        <dbReference type="EMBL" id="APR64831.1"/>
    </source>
</evidence>
<name>A0ABN4U907_BORAN</name>
<feature type="transmembrane region" description="Helical" evidence="1">
    <location>
        <begin position="239"/>
        <end position="259"/>
    </location>
</feature>
<proteinExistence type="predicted"/>
<evidence type="ECO:0000256" key="1">
    <source>
        <dbReference type="SAM" id="Phobius"/>
    </source>
</evidence>
<keyword evidence="1" id="KW-0812">Transmembrane</keyword>
<protein>
    <recommendedName>
        <fullName evidence="4">LptF/LptG family permease</fullName>
    </recommendedName>
</protein>
<reference evidence="2" key="1">
    <citation type="submission" date="2015-12" db="EMBL/GenBank/DDBJ databases">
        <title>Chromosome of the avian spirochetosis agent Borrelia anserina Es.</title>
        <authorList>
            <person name="Elbir H."/>
            <person name="Sitlani P."/>
            <person name="Bergstroem S."/>
            <person name="Barbour A.G."/>
        </authorList>
    </citation>
    <scope>NUCLEOTIDE SEQUENCE [LARGE SCALE GENOMIC DNA]</scope>
    <source>
        <strain evidence="2">Es</strain>
    </source>
</reference>
<keyword evidence="1" id="KW-1133">Transmembrane helix</keyword>
<dbReference type="EMBL" id="CP013704">
    <property type="protein sequence ID" value="APR64831.1"/>
    <property type="molecule type" value="Genomic_DNA"/>
</dbReference>
<feature type="transmembrane region" description="Helical" evidence="1">
    <location>
        <begin position="52"/>
        <end position="70"/>
    </location>
</feature>
<feature type="transmembrane region" description="Helical" evidence="1">
    <location>
        <begin position="7"/>
        <end position="32"/>
    </location>
</feature>
<keyword evidence="1" id="KW-0472">Membrane</keyword>
<dbReference type="Proteomes" id="UP000185502">
    <property type="component" value="Chromosome"/>
</dbReference>
<keyword evidence="3" id="KW-1185">Reference proteome</keyword>